<dbReference type="AlphaFoldDB" id="A0A1C7LPF0"/>
<dbReference type="EMBL" id="LUGG01000038">
    <property type="protein sequence ID" value="OBZ65857.1"/>
    <property type="molecule type" value="Genomic_DNA"/>
</dbReference>
<name>A0A1C7LPF0_GRIFR</name>
<evidence type="ECO:0000313" key="1">
    <source>
        <dbReference type="EMBL" id="OBZ65857.1"/>
    </source>
</evidence>
<dbReference type="Proteomes" id="UP000092993">
    <property type="component" value="Unassembled WGS sequence"/>
</dbReference>
<organism evidence="1 2">
    <name type="scientific">Grifola frondosa</name>
    <name type="common">Maitake</name>
    <name type="synonym">Polyporus frondosus</name>
    <dbReference type="NCBI Taxonomy" id="5627"/>
    <lineage>
        <taxon>Eukaryota</taxon>
        <taxon>Fungi</taxon>
        <taxon>Dikarya</taxon>
        <taxon>Basidiomycota</taxon>
        <taxon>Agaricomycotina</taxon>
        <taxon>Agaricomycetes</taxon>
        <taxon>Polyporales</taxon>
        <taxon>Grifolaceae</taxon>
        <taxon>Grifola</taxon>
    </lineage>
</organism>
<keyword evidence="2" id="KW-1185">Reference proteome</keyword>
<reference evidence="1 2" key="1">
    <citation type="submission" date="2016-03" db="EMBL/GenBank/DDBJ databases">
        <title>Whole genome sequencing of Grifola frondosa 9006-11.</title>
        <authorList>
            <person name="Min B."/>
            <person name="Park H."/>
            <person name="Kim J.-G."/>
            <person name="Cho H."/>
            <person name="Oh Y.-L."/>
            <person name="Kong W.-S."/>
            <person name="Choi I.-G."/>
        </authorList>
    </citation>
    <scope>NUCLEOTIDE SEQUENCE [LARGE SCALE GENOMIC DNA]</scope>
    <source>
        <strain evidence="1 2">9006-11</strain>
    </source>
</reference>
<accession>A0A1C7LPF0</accession>
<evidence type="ECO:0000313" key="2">
    <source>
        <dbReference type="Proteomes" id="UP000092993"/>
    </source>
</evidence>
<proteinExistence type="predicted"/>
<comment type="caution">
    <text evidence="1">The sequence shown here is derived from an EMBL/GenBank/DDBJ whole genome shotgun (WGS) entry which is preliminary data.</text>
</comment>
<sequence>MREVALQESIAQAYLRRARRKDRMRRIDGMLTACPDHTCSSTQQYRPSTDETHLGLSSTKRRDRRAWHALTCGWLCVAVAFKRCIAIDSPIAAVPAMVSSGALECTACGID</sequence>
<protein>
    <submittedName>
        <fullName evidence="1">Uncharacterized protein</fullName>
    </submittedName>
</protein>
<gene>
    <name evidence="1" type="ORF">A0H81_14051</name>
</gene>